<reference evidence="1 2" key="1">
    <citation type="submission" date="2023-05" db="EMBL/GenBank/DDBJ databases">
        <title>A new hyperthermophilic archaea 'Ignisphaera cupida' sp. nov. and description of the family 'Ignisphaeraceae' fam. nov.</title>
        <authorList>
            <person name="Podosokorskaya O.A."/>
            <person name="Elcheninov A.G."/>
            <person name="Klukina A."/>
            <person name="Merkel A.Y."/>
        </authorList>
    </citation>
    <scope>NUCLEOTIDE SEQUENCE [LARGE SCALE GENOMIC DNA]</scope>
    <source>
        <strain evidence="1 2">4213-co</strain>
    </source>
</reference>
<organism evidence="1 2">
    <name type="scientific">Ignisphaera cupida</name>
    <dbReference type="NCBI Taxonomy" id="3050454"/>
    <lineage>
        <taxon>Archaea</taxon>
        <taxon>Thermoproteota</taxon>
        <taxon>Thermoprotei</taxon>
        <taxon>Desulfurococcales</taxon>
        <taxon>Desulfurococcaceae</taxon>
        <taxon>Ignisphaera</taxon>
    </lineage>
</organism>
<protein>
    <submittedName>
        <fullName evidence="1">DUF4350 domain-containing protein</fullName>
    </submittedName>
</protein>
<accession>A0ABD4Z8B9</accession>
<evidence type="ECO:0000313" key="2">
    <source>
        <dbReference type="Proteomes" id="UP001529235"/>
    </source>
</evidence>
<dbReference type="EMBL" id="JASNVW010000007">
    <property type="protein sequence ID" value="MDK6029394.1"/>
    <property type="molecule type" value="Genomic_DNA"/>
</dbReference>
<keyword evidence="2" id="KW-1185">Reference proteome</keyword>
<gene>
    <name evidence="1" type="ORF">QPL79_08465</name>
</gene>
<dbReference type="RefSeq" id="WP_285274379.1">
    <property type="nucleotide sequence ID" value="NZ_JASNVW010000007.1"/>
</dbReference>
<sequence length="403" mass="45029">MRKASKTINTILFLFTLLIALTLFASFEKNIAGISTSGASPLNSFWDGSSKFIEFLASRGVVHIVKDWSSVRYSNFGGCTTLVFISPEKSFENSELLSIANLVSKSKASVIVLDEDGYGNQVLEKLGIPARIEAFKYILSANYSGIVYGYVNVNKKMFYIAFAYVSPVTILDKASCHPIAFVYNNTVGVECYKNGLKAVVIGDGSIATNTVFGFQQQQNVYVSLFNSIIDSICENKSPKTFFVDASKYGERLLSLSELVNVYGVPKAIAILINPARYLHIIFNNVSNQIGAQIVLAPLIAALAYVVARFRGFVHEEKRLYPYSESKLFSDTVDVLRKMCLEDAICSKKLQCLVKSRISRKCVKDVVKYFEENFESRKRLLQFLAYKNLKLSSLELELIRRTSS</sequence>
<comment type="caution">
    <text evidence="1">The sequence shown here is derived from an EMBL/GenBank/DDBJ whole genome shotgun (WGS) entry which is preliminary data.</text>
</comment>
<evidence type="ECO:0000313" key="1">
    <source>
        <dbReference type="EMBL" id="MDK6029394.1"/>
    </source>
</evidence>
<dbReference type="AlphaFoldDB" id="A0ABD4Z8B9"/>
<dbReference type="Proteomes" id="UP001529235">
    <property type="component" value="Unassembled WGS sequence"/>
</dbReference>
<proteinExistence type="predicted"/>
<name>A0ABD4Z8B9_9CREN</name>